<keyword evidence="3" id="KW-1185">Reference proteome</keyword>
<feature type="domain" description="RNase H type-1" evidence="1">
    <location>
        <begin position="2"/>
        <end position="56"/>
    </location>
</feature>
<dbReference type="InterPro" id="IPR002156">
    <property type="entry name" value="RNaseH_domain"/>
</dbReference>
<dbReference type="Pfam" id="PF13456">
    <property type="entry name" value="RVT_3"/>
    <property type="match status" value="1"/>
</dbReference>
<dbReference type="EMBL" id="JBBPBN010000011">
    <property type="protein sequence ID" value="KAK9028986.1"/>
    <property type="molecule type" value="Genomic_DNA"/>
</dbReference>
<proteinExistence type="predicted"/>
<evidence type="ECO:0000313" key="3">
    <source>
        <dbReference type="Proteomes" id="UP001396334"/>
    </source>
</evidence>
<accession>A0ABR2SVE2</accession>
<sequence length="97" mass="10539">MYVDCLDATRFINSSSDALAGSALVTSIKGLMGCEWRVVVHHVSRRANRVAGMLAVRGRDLGMYQSVFRSLPDEITPVLEEKLMVPNSTVSKTVGIG</sequence>
<reference evidence="2 3" key="1">
    <citation type="journal article" date="2024" name="G3 (Bethesda)">
        <title>Genome assembly of Hibiscus sabdariffa L. provides insights into metabolisms of medicinal natural products.</title>
        <authorList>
            <person name="Kim T."/>
        </authorList>
    </citation>
    <scope>NUCLEOTIDE SEQUENCE [LARGE SCALE GENOMIC DNA]</scope>
    <source>
        <strain evidence="2">TK-2024</strain>
        <tissue evidence="2">Old leaves</tissue>
    </source>
</reference>
<gene>
    <name evidence="2" type="ORF">V6N11_026116</name>
</gene>
<evidence type="ECO:0000313" key="2">
    <source>
        <dbReference type="EMBL" id="KAK9028986.1"/>
    </source>
</evidence>
<name>A0ABR2SVE2_9ROSI</name>
<dbReference type="Proteomes" id="UP001396334">
    <property type="component" value="Unassembled WGS sequence"/>
</dbReference>
<organism evidence="2 3">
    <name type="scientific">Hibiscus sabdariffa</name>
    <name type="common">roselle</name>
    <dbReference type="NCBI Taxonomy" id="183260"/>
    <lineage>
        <taxon>Eukaryota</taxon>
        <taxon>Viridiplantae</taxon>
        <taxon>Streptophyta</taxon>
        <taxon>Embryophyta</taxon>
        <taxon>Tracheophyta</taxon>
        <taxon>Spermatophyta</taxon>
        <taxon>Magnoliopsida</taxon>
        <taxon>eudicotyledons</taxon>
        <taxon>Gunneridae</taxon>
        <taxon>Pentapetalae</taxon>
        <taxon>rosids</taxon>
        <taxon>malvids</taxon>
        <taxon>Malvales</taxon>
        <taxon>Malvaceae</taxon>
        <taxon>Malvoideae</taxon>
        <taxon>Hibiscus</taxon>
    </lineage>
</organism>
<comment type="caution">
    <text evidence="2">The sequence shown here is derived from an EMBL/GenBank/DDBJ whole genome shotgun (WGS) entry which is preliminary data.</text>
</comment>
<protein>
    <recommendedName>
        <fullName evidence="1">RNase H type-1 domain-containing protein</fullName>
    </recommendedName>
</protein>
<evidence type="ECO:0000259" key="1">
    <source>
        <dbReference type="Pfam" id="PF13456"/>
    </source>
</evidence>